<accession>A0A931GU07</accession>
<gene>
    <name evidence="1" type="ORF">IW256_006742</name>
</gene>
<dbReference type="Proteomes" id="UP000614047">
    <property type="component" value="Unassembled WGS sequence"/>
</dbReference>
<organism evidence="1 2">
    <name type="scientific">Actinomadura viridis</name>
    <dbReference type="NCBI Taxonomy" id="58110"/>
    <lineage>
        <taxon>Bacteria</taxon>
        <taxon>Bacillati</taxon>
        <taxon>Actinomycetota</taxon>
        <taxon>Actinomycetes</taxon>
        <taxon>Streptosporangiales</taxon>
        <taxon>Thermomonosporaceae</taxon>
        <taxon>Actinomadura</taxon>
    </lineage>
</organism>
<reference evidence="1" key="1">
    <citation type="submission" date="2020-11" db="EMBL/GenBank/DDBJ databases">
        <title>Sequencing the genomes of 1000 actinobacteria strains.</title>
        <authorList>
            <person name="Klenk H.-P."/>
        </authorList>
    </citation>
    <scope>NUCLEOTIDE SEQUENCE</scope>
    <source>
        <strain evidence="1">DSM 43175</strain>
    </source>
</reference>
<protein>
    <submittedName>
        <fullName evidence="1">Uncharacterized protein</fullName>
    </submittedName>
</protein>
<evidence type="ECO:0000313" key="2">
    <source>
        <dbReference type="Proteomes" id="UP000614047"/>
    </source>
</evidence>
<proteinExistence type="predicted"/>
<keyword evidence="2" id="KW-1185">Reference proteome</keyword>
<evidence type="ECO:0000313" key="1">
    <source>
        <dbReference type="EMBL" id="MBG6092629.1"/>
    </source>
</evidence>
<name>A0A931GU07_9ACTN</name>
<comment type="caution">
    <text evidence="1">The sequence shown here is derived from an EMBL/GenBank/DDBJ whole genome shotgun (WGS) entry which is preliminary data.</text>
</comment>
<sequence>MAGTSSGKALICGATASTIDSLLARRYFGDPSAVSARLTVFFEMPVRRAILDRHALGPVQPADLQP</sequence>
<dbReference type="AlphaFoldDB" id="A0A931GU07"/>
<dbReference type="EMBL" id="JADOUA010000001">
    <property type="protein sequence ID" value="MBG6092629.1"/>
    <property type="molecule type" value="Genomic_DNA"/>
</dbReference>